<keyword evidence="1" id="KW-0812">Transmembrane</keyword>
<comment type="caution">
    <text evidence="2">The sequence shown here is derived from an EMBL/GenBank/DDBJ whole genome shotgun (WGS) entry which is preliminary data.</text>
</comment>
<protein>
    <submittedName>
        <fullName evidence="2">Uncharacterized protein</fullName>
    </submittedName>
</protein>
<name>A0ABQ5VX42_9RHOB</name>
<dbReference type="RefSeq" id="WP_284379327.1">
    <property type="nucleotide sequence ID" value="NZ_BSNN01000008.1"/>
</dbReference>
<feature type="transmembrane region" description="Helical" evidence="1">
    <location>
        <begin position="12"/>
        <end position="30"/>
    </location>
</feature>
<dbReference type="EMBL" id="BSNN01000008">
    <property type="protein sequence ID" value="GLQ36008.1"/>
    <property type="molecule type" value="Genomic_DNA"/>
</dbReference>
<keyword evidence="1" id="KW-1133">Transmembrane helix</keyword>
<reference evidence="3" key="1">
    <citation type="journal article" date="2019" name="Int. J. Syst. Evol. Microbiol.">
        <title>The Global Catalogue of Microorganisms (GCM) 10K type strain sequencing project: providing services to taxonomists for standard genome sequencing and annotation.</title>
        <authorList>
            <consortium name="The Broad Institute Genomics Platform"/>
            <consortium name="The Broad Institute Genome Sequencing Center for Infectious Disease"/>
            <person name="Wu L."/>
            <person name="Ma J."/>
        </authorList>
    </citation>
    <scope>NUCLEOTIDE SEQUENCE [LARGE SCALE GENOMIC DNA]</scope>
    <source>
        <strain evidence="3">NBRC 110140</strain>
    </source>
</reference>
<keyword evidence="1" id="KW-0472">Membrane</keyword>
<evidence type="ECO:0000313" key="3">
    <source>
        <dbReference type="Proteomes" id="UP001156694"/>
    </source>
</evidence>
<evidence type="ECO:0000256" key="1">
    <source>
        <dbReference type="SAM" id="Phobius"/>
    </source>
</evidence>
<keyword evidence="3" id="KW-1185">Reference proteome</keyword>
<evidence type="ECO:0000313" key="2">
    <source>
        <dbReference type="EMBL" id="GLQ36008.1"/>
    </source>
</evidence>
<proteinExistence type="predicted"/>
<sequence>MKLIDLNHPFFQPVITRISVVIVLICWGIFELTTGRAMWAVIFIGVGVICAWRFATIDYADLDED</sequence>
<dbReference type="Proteomes" id="UP001156694">
    <property type="component" value="Unassembled WGS sequence"/>
</dbReference>
<feature type="transmembrane region" description="Helical" evidence="1">
    <location>
        <begin position="37"/>
        <end position="55"/>
    </location>
</feature>
<organism evidence="2 3">
    <name type="scientific">Amylibacter marinus</name>
    <dbReference type="NCBI Taxonomy" id="1475483"/>
    <lineage>
        <taxon>Bacteria</taxon>
        <taxon>Pseudomonadati</taxon>
        <taxon>Pseudomonadota</taxon>
        <taxon>Alphaproteobacteria</taxon>
        <taxon>Rhodobacterales</taxon>
        <taxon>Paracoccaceae</taxon>
        <taxon>Amylibacter</taxon>
    </lineage>
</organism>
<accession>A0ABQ5VX42</accession>
<gene>
    <name evidence="2" type="ORF">GCM10007939_22920</name>
</gene>